<dbReference type="GO" id="GO:0009307">
    <property type="term" value="P:DNA restriction-modification system"/>
    <property type="evidence" value="ECO:0007669"/>
    <property type="project" value="UniProtKB-KW"/>
</dbReference>
<organism evidence="4 5">
    <name type="scientific">Prauserella shujinwangii</name>
    <dbReference type="NCBI Taxonomy" id="1453103"/>
    <lineage>
        <taxon>Bacteria</taxon>
        <taxon>Bacillati</taxon>
        <taxon>Actinomycetota</taxon>
        <taxon>Actinomycetes</taxon>
        <taxon>Pseudonocardiales</taxon>
        <taxon>Pseudonocardiaceae</taxon>
        <taxon>Prauserella</taxon>
    </lineage>
</organism>
<feature type="domain" description="DNA methylase adenine-specific" evidence="3">
    <location>
        <begin position="123"/>
        <end position="350"/>
    </location>
</feature>
<dbReference type="GO" id="GO:0032259">
    <property type="term" value="P:methylation"/>
    <property type="evidence" value="ECO:0007669"/>
    <property type="project" value="UniProtKB-KW"/>
</dbReference>
<dbReference type="PANTHER" id="PTHR42998">
    <property type="entry name" value="TYPE I RESTRICTION ENZYME HINDVIIP M PROTEIN-RELATED"/>
    <property type="match status" value="1"/>
</dbReference>
<dbReference type="CDD" id="cd02440">
    <property type="entry name" value="AdoMet_MTases"/>
    <property type="match status" value="1"/>
</dbReference>
<dbReference type="OrthoDB" id="9784823at2"/>
<accession>A0A2T0M273</accession>
<protein>
    <submittedName>
        <fullName evidence="4">N-6 DNA methylase</fullName>
    </submittedName>
</protein>
<evidence type="ECO:0000256" key="2">
    <source>
        <dbReference type="ARBA" id="ARBA00023125"/>
    </source>
</evidence>
<dbReference type="InterPro" id="IPR029063">
    <property type="entry name" value="SAM-dependent_MTases_sf"/>
</dbReference>
<keyword evidence="4" id="KW-0808">Transferase</keyword>
<dbReference type="GO" id="GO:0008170">
    <property type="term" value="F:N-methyltransferase activity"/>
    <property type="evidence" value="ECO:0007669"/>
    <property type="project" value="InterPro"/>
</dbReference>
<dbReference type="RefSeq" id="WP_106176407.1">
    <property type="nucleotide sequence ID" value="NZ_PVNH01000001.1"/>
</dbReference>
<dbReference type="Gene3D" id="1.10.10.10">
    <property type="entry name" value="Winged helix-like DNA-binding domain superfamily/Winged helix DNA-binding domain"/>
    <property type="match status" value="1"/>
</dbReference>
<dbReference type="SUPFAM" id="SSF53335">
    <property type="entry name" value="S-adenosyl-L-methionine-dependent methyltransferases"/>
    <property type="match status" value="1"/>
</dbReference>
<gene>
    <name evidence="4" type="ORF">B0I33_1016</name>
</gene>
<dbReference type="Proteomes" id="UP000238362">
    <property type="component" value="Unassembled WGS sequence"/>
</dbReference>
<sequence length="652" mass="70232">MSDDEHLVSAAEVARLAGVGRAAVSNWRRRHADFPEQVGGTSTSPKFRLAEVEQWLRAQGKLRAPARRDALWRSLSLGRGDEEITGLLRELLDHLHDPGAAGSVPEAVREHLEQTADGSRADLVEQLCARHAERLGRRHLATAPELAALMAELADAHGVVLDPACGPGNLLWAAAARGADRLRGQELDPGLAELARARLRHHAPATIVPGDALRADGHAGTRADVVLCEPPFGYRDWGYEELGVDRRWEYGLPVKNEPELAWIQHCLAHVRPGGTVLGLLPAAVASRRSGRLIRKELVRRGVVRAVFALPAGVLSSSGIPVHLWLLRAPTEEDAAGSVLLVDASGHGGRERGDADWPALRSAVLEPWRTFAADGAVEPVPGRQGVVPAIDLLDEDVDLTPARHLPLPRATVDVAKLDERRVRLGELLGSAPELLPAVSGRRPEAHPTMTIGELAKAGALTVRHQPGKLELDDAAGAAGELVLTGRDVAAGAPPTMRLVSAPESELVYLRPGDLVVPTLVAGDRTGAIRIIDRADLVLGPNLTLLRVDPARLDADFLAGQLTTRRVIETTSATVSGARRLDVRRVEVPLLPIDEQRRLGRAFRALRAFSATIREAAELSDLLTAELRDGLADGVLSVEDRWIHVVTQLAERRE</sequence>
<keyword evidence="5" id="KW-1185">Reference proteome</keyword>
<comment type="caution">
    <text evidence="4">The sequence shown here is derived from an EMBL/GenBank/DDBJ whole genome shotgun (WGS) entry which is preliminary data.</text>
</comment>
<name>A0A2T0M273_9PSEU</name>
<evidence type="ECO:0000256" key="1">
    <source>
        <dbReference type="ARBA" id="ARBA00022747"/>
    </source>
</evidence>
<keyword evidence="4" id="KW-0489">Methyltransferase</keyword>
<dbReference type="PRINTS" id="PR00507">
    <property type="entry name" value="N12N6MTFRASE"/>
</dbReference>
<keyword evidence="2" id="KW-0238">DNA-binding</keyword>
<dbReference type="SUPFAM" id="SSF116734">
    <property type="entry name" value="DNA methylase specificity domain"/>
    <property type="match status" value="1"/>
</dbReference>
<dbReference type="GO" id="GO:0003677">
    <property type="term" value="F:DNA binding"/>
    <property type="evidence" value="ECO:0007669"/>
    <property type="project" value="UniProtKB-KW"/>
</dbReference>
<dbReference type="Gene3D" id="3.40.50.150">
    <property type="entry name" value="Vaccinia Virus protein VP39"/>
    <property type="match status" value="1"/>
</dbReference>
<dbReference type="InterPro" id="IPR036388">
    <property type="entry name" value="WH-like_DNA-bd_sf"/>
</dbReference>
<dbReference type="InterPro" id="IPR044946">
    <property type="entry name" value="Restrct_endonuc_typeI_TRD_sf"/>
</dbReference>
<reference evidence="4 5" key="1">
    <citation type="submission" date="2018-03" db="EMBL/GenBank/DDBJ databases">
        <title>Genomic Encyclopedia of Type Strains, Phase III (KMG-III): the genomes of soil and plant-associated and newly described type strains.</title>
        <authorList>
            <person name="Whitman W."/>
        </authorList>
    </citation>
    <scope>NUCLEOTIDE SEQUENCE [LARGE SCALE GENOMIC DNA]</scope>
    <source>
        <strain evidence="4 5">CGMCC 4.7125</strain>
    </source>
</reference>
<dbReference type="EMBL" id="PVNH01000001">
    <property type="protein sequence ID" value="PRX50855.1"/>
    <property type="molecule type" value="Genomic_DNA"/>
</dbReference>
<keyword evidence="1" id="KW-0680">Restriction system</keyword>
<proteinExistence type="predicted"/>
<evidence type="ECO:0000313" key="5">
    <source>
        <dbReference type="Proteomes" id="UP000238362"/>
    </source>
</evidence>
<dbReference type="InterPro" id="IPR003356">
    <property type="entry name" value="DNA_methylase_A-5"/>
</dbReference>
<dbReference type="AlphaFoldDB" id="A0A2T0M273"/>
<dbReference type="PANTHER" id="PTHR42998:SF1">
    <property type="entry name" value="TYPE I RESTRICTION ENZYME HINDI METHYLASE SUBUNIT"/>
    <property type="match status" value="1"/>
</dbReference>
<dbReference type="InterPro" id="IPR052916">
    <property type="entry name" value="Type-I_RE_MTase_Subunit"/>
</dbReference>
<dbReference type="Pfam" id="PF02384">
    <property type="entry name" value="N6_Mtase"/>
    <property type="match status" value="1"/>
</dbReference>
<evidence type="ECO:0000313" key="4">
    <source>
        <dbReference type="EMBL" id="PRX50855.1"/>
    </source>
</evidence>
<dbReference type="Gene3D" id="3.90.220.20">
    <property type="entry name" value="DNA methylase specificity domains"/>
    <property type="match status" value="1"/>
</dbReference>
<evidence type="ECO:0000259" key="3">
    <source>
        <dbReference type="Pfam" id="PF02384"/>
    </source>
</evidence>